<protein>
    <submittedName>
        <fullName evidence="2">Uncharacterized protein</fullName>
    </submittedName>
</protein>
<sequence>MLSISLKLIMYTFSYHDFYSAFRFSTSWTLPVSAVSSATSTANSGARCPTNFQSSCRQGDEVPDGDNFPLHNRILQQHMNPLKRHVTMPPKSSNKQAQSLR</sequence>
<gene>
    <name evidence="2" type="ORF">ZEAMMB73_Zm00001d029588</name>
</gene>
<evidence type="ECO:0000256" key="1">
    <source>
        <dbReference type="SAM" id="MobiDB-lite"/>
    </source>
</evidence>
<dbReference type="IntAct" id="A0A1D6K647">
    <property type="interactions" value="3"/>
</dbReference>
<dbReference type="AlphaFoldDB" id="A0A1D6K647"/>
<organism evidence="2">
    <name type="scientific">Zea mays</name>
    <name type="common">Maize</name>
    <dbReference type="NCBI Taxonomy" id="4577"/>
    <lineage>
        <taxon>Eukaryota</taxon>
        <taxon>Viridiplantae</taxon>
        <taxon>Streptophyta</taxon>
        <taxon>Embryophyta</taxon>
        <taxon>Tracheophyta</taxon>
        <taxon>Spermatophyta</taxon>
        <taxon>Magnoliopsida</taxon>
        <taxon>Liliopsida</taxon>
        <taxon>Poales</taxon>
        <taxon>Poaceae</taxon>
        <taxon>PACMAD clade</taxon>
        <taxon>Panicoideae</taxon>
        <taxon>Andropogonodae</taxon>
        <taxon>Andropogoneae</taxon>
        <taxon>Tripsacinae</taxon>
        <taxon>Zea</taxon>
    </lineage>
</organism>
<dbReference type="EMBL" id="CM007647">
    <property type="protein sequence ID" value="ONL99045.1"/>
    <property type="molecule type" value="Genomic_DNA"/>
</dbReference>
<feature type="compositionally biased region" description="Polar residues" evidence="1">
    <location>
        <begin position="90"/>
        <end position="101"/>
    </location>
</feature>
<dbReference type="ExpressionAtlas" id="A0A1D6K647">
    <property type="expression patterns" value="baseline and differential"/>
</dbReference>
<name>A0A1D6K647_MAIZE</name>
<evidence type="ECO:0000313" key="2">
    <source>
        <dbReference type="EMBL" id="ONL99045.1"/>
    </source>
</evidence>
<accession>A0A1D6K647</accession>
<reference evidence="2" key="1">
    <citation type="submission" date="2015-12" db="EMBL/GenBank/DDBJ databases">
        <title>Update maize B73 reference genome by single molecule sequencing technologies.</title>
        <authorList>
            <consortium name="Maize Genome Sequencing Project"/>
            <person name="Ware D."/>
        </authorList>
    </citation>
    <scope>NUCLEOTIDE SEQUENCE [LARGE SCALE GENOMIC DNA]</scope>
    <source>
        <tissue evidence="2">Seedling</tissue>
    </source>
</reference>
<proteinExistence type="predicted"/>
<dbReference type="PaxDb" id="4577-GRMZM2G053757_P01"/>
<dbReference type="InParanoid" id="A0A1D6K647"/>
<feature type="region of interest" description="Disordered" evidence="1">
    <location>
        <begin position="80"/>
        <end position="101"/>
    </location>
</feature>